<dbReference type="Proteomes" id="UP000541154">
    <property type="component" value="Unassembled WGS sequence"/>
</dbReference>
<protein>
    <submittedName>
        <fullName evidence="1">Uncharacterized protein</fullName>
    </submittedName>
</protein>
<comment type="caution">
    <text evidence="1">The sequence shown here is derived from an EMBL/GenBank/DDBJ whole genome shotgun (WGS) entry which is preliminary data.</text>
</comment>
<evidence type="ECO:0000313" key="2">
    <source>
        <dbReference type="Proteomes" id="UP000541154"/>
    </source>
</evidence>
<sequence>MSTITPESIPVFYTVGHTTGTTEDLKGLSFPTAYPPDVGPRTRLIAVCGITDDKGKASPKKDIRKRSKLKYAAQYGPDNDAPNIALHGKLIRLLKDRQKFSDEEIDNLYETLRYRLDALAPADELAKVRGVTNEAFNAYSFKRECWKRSKEEDKLDSFAWRLLVTKTIVDRPVEGHFWSKPAKCFSLLVWPCLG</sequence>
<evidence type="ECO:0000313" key="1">
    <source>
        <dbReference type="EMBL" id="KAF5864009.1"/>
    </source>
</evidence>
<name>A0A8H6AAB0_PETAA</name>
<gene>
    <name evidence="1" type="ORF">ETB97_008945</name>
</gene>
<proteinExistence type="predicted"/>
<reference evidence="1 2" key="1">
    <citation type="submission" date="2019-04" db="EMBL/GenBank/DDBJ databases">
        <title>Aspergillus burnettii sp. nov., novel species from soil in southeast Queensland.</title>
        <authorList>
            <person name="Gilchrist C.L.M."/>
            <person name="Pitt J.I."/>
            <person name="Lange L."/>
            <person name="Lacey H.J."/>
            <person name="Vuong D."/>
            <person name="Midgley D.J."/>
            <person name="Greenfield P."/>
            <person name="Bradbury M."/>
            <person name="Lacey E."/>
            <person name="Busk P.K."/>
            <person name="Pilgaard B."/>
            <person name="Chooi Y.H."/>
            <person name="Piggott A.M."/>
        </authorList>
    </citation>
    <scope>NUCLEOTIDE SEQUENCE [LARGE SCALE GENOMIC DNA]</scope>
    <source>
        <strain evidence="1 2">FRR 5400</strain>
    </source>
</reference>
<organism evidence="1 2">
    <name type="scientific">Petromyces alliaceus</name>
    <name type="common">Aspergillus alliaceus</name>
    <dbReference type="NCBI Taxonomy" id="209559"/>
    <lineage>
        <taxon>Eukaryota</taxon>
        <taxon>Fungi</taxon>
        <taxon>Dikarya</taxon>
        <taxon>Ascomycota</taxon>
        <taxon>Pezizomycotina</taxon>
        <taxon>Eurotiomycetes</taxon>
        <taxon>Eurotiomycetidae</taxon>
        <taxon>Eurotiales</taxon>
        <taxon>Aspergillaceae</taxon>
        <taxon>Aspergillus</taxon>
        <taxon>Aspergillus subgen. Circumdati</taxon>
    </lineage>
</organism>
<keyword evidence="2" id="KW-1185">Reference proteome</keyword>
<dbReference type="EMBL" id="SPNV01000041">
    <property type="protein sequence ID" value="KAF5864009.1"/>
    <property type="molecule type" value="Genomic_DNA"/>
</dbReference>
<accession>A0A8H6AAB0</accession>
<dbReference type="AlphaFoldDB" id="A0A8H6AAB0"/>